<sequence>MTNMGITNVYPIEFEYNQGKRQKRKGDLRLTRIGLETMQSVNSHYLAALVMFVLANAEPEPMVEPADSDDGTDAIGVGAIFALIAFILLVLAPVWDHLQMRRKFPTKPQQQEKSGWKYLHADVFRPPCNAALLAALVGSGAQLTAMICGTSVVFLEFLRSHFAFLSICNVLCASFVGGYTCGHLLKYFNVQNWHHVCVCAFWFPCTIAVFFFVSCFTRSTPQTDELTLEGIITFLLLLWLLIVVPTIFGGAFLAFRDQPLANPISIGKIAGSIPAQPYYLRSSFLIFVCAFPPLLPILFLRSSPWQGLFDVPLCIVFVVWVIIVALTSVIMVYYMLCYENHQWWWTAFAAPGGLGAPLFAYAAVSYNDPQTDFIYLGLALVVYVLAAGSIGVLSALLFVHKLYSSATLVGEKAELDDTCCLLDRNVVGK</sequence>
<keyword evidence="3 7" id="KW-0812">Transmembrane</keyword>
<dbReference type="InterPro" id="IPR004240">
    <property type="entry name" value="EMP70"/>
</dbReference>
<comment type="subcellular location">
    <subcellularLocation>
        <location evidence="1">Membrane</location>
        <topology evidence="1">Multi-pass membrane protein</topology>
    </subcellularLocation>
</comment>
<accession>A0A0S4JDZ1</accession>
<evidence type="ECO:0000256" key="3">
    <source>
        <dbReference type="ARBA" id="ARBA00022692"/>
    </source>
</evidence>
<evidence type="ECO:0000313" key="9">
    <source>
        <dbReference type="Proteomes" id="UP000051952"/>
    </source>
</evidence>
<feature type="transmembrane region" description="Helical" evidence="7">
    <location>
        <begin position="33"/>
        <end position="54"/>
    </location>
</feature>
<reference evidence="9" key="1">
    <citation type="submission" date="2015-09" db="EMBL/GenBank/DDBJ databases">
        <authorList>
            <consortium name="Pathogen Informatics"/>
        </authorList>
    </citation>
    <scope>NUCLEOTIDE SEQUENCE [LARGE SCALE GENOMIC DNA]</scope>
    <source>
        <strain evidence="9">Lake Konstanz</strain>
    </source>
</reference>
<proteinExistence type="inferred from homology"/>
<dbReference type="OrthoDB" id="1666796at2759"/>
<comment type="similarity">
    <text evidence="2 7">Belongs to the nonaspanin (TM9SF) (TC 9.A.2) family.</text>
</comment>
<keyword evidence="9" id="KW-1185">Reference proteome</keyword>
<evidence type="ECO:0000256" key="7">
    <source>
        <dbReference type="RuleBase" id="RU363079"/>
    </source>
</evidence>
<evidence type="ECO:0000256" key="4">
    <source>
        <dbReference type="ARBA" id="ARBA00022729"/>
    </source>
</evidence>
<dbReference type="GO" id="GO:0072657">
    <property type="term" value="P:protein localization to membrane"/>
    <property type="evidence" value="ECO:0007669"/>
    <property type="project" value="TreeGrafter"/>
</dbReference>
<feature type="transmembrane region" description="Helical" evidence="7">
    <location>
        <begin position="193"/>
        <end position="219"/>
    </location>
</feature>
<dbReference type="GO" id="GO:0005737">
    <property type="term" value="C:cytoplasm"/>
    <property type="evidence" value="ECO:0007669"/>
    <property type="project" value="UniProtKB-ARBA"/>
</dbReference>
<dbReference type="Proteomes" id="UP000051952">
    <property type="component" value="Unassembled WGS sequence"/>
</dbReference>
<dbReference type="EMBL" id="CYKH01001633">
    <property type="protein sequence ID" value="CUG88333.1"/>
    <property type="molecule type" value="Genomic_DNA"/>
</dbReference>
<dbReference type="GO" id="GO:0016020">
    <property type="term" value="C:membrane"/>
    <property type="evidence" value="ECO:0007669"/>
    <property type="project" value="UniProtKB-SubCell"/>
</dbReference>
<evidence type="ECO:0000256" key="1">
    <source>
        <dbReference type="ARBA" id="ARBA00004141"/>
    </source>
</evidence>
<dbReference type="PANTHER" id="PTHR10766:SF111">
    <property type="entry name" value="TRANSMEMBRANE 9 SUPERFAMILY MEMBER 2"/>
    <property type="match status" value="1"/>
</dbReference>
<dbReference type="Pfam" id="PF02990">
    <property type="entry name" value="EMP70"/>
    <property type="match status" value="1"/>
</dbReference>
<organism evidence="8 9">
    <name type="scientific">Bodo saltans</name>
    <name type="common">Flagellated protozoan</name>
    <dbReference type="NCBI Taxonomy" id="75058"/>
    <lineage>
        <taxon>Eukaryota</taxon>
        <taxon>Discoba</taxon>
        <taxon>Euglenozoa</taxon>
        <taxon>Kinetoplastea</taxon>
        <taxon>Metakinetoplastina</taxon>
        <taxon>Eubodonida</taxon>
        <taxon>Bodonidae</taxon>
        <taxon>Bodo</taxon>
    </lineage>
</organism>
<gene>
    <name evidence="8" type="ORF">BSAL_14890</name>
</gene>
<keyword evidence="5 7" id="KW-1133">Transmembrane helix</keyword>
<feature type="transmembrane region" description="Helical" evidence="7">
    <location>
        <begin position="374"/>
        <end position="399"/>
    </location>
</feature>
<evidence type="ECO:0000256" key="6">
    <source>
        <dbReference type="ARBA" id="ARBA00023136"/>
    </source>
</evidence>
<keyword evidence="4" id="KW-0732">Signal</keyword>
<feature type="transmembrane region" description="Helical" evidence="7">
    <location>
        <begin position="231"/>
        <end position="255"/>
    </location>
</feature>
<feature type="transmembrane region" description="Helical" evidence="7">
    <location>
        <begin position="74"/>
        <end position="95"/>
    </location>
</feature>
<name>A0A0S4JDZ1_BODSA</name>
<protein>
    <recommendedName>
        <fullName evidence="7">Transmembrane 9 superfamily member</fullName>
    </recommendedName>
</protein>
<keyword evidence="6 7" id="KW-0472">Membrane</keyword>
<feature type="transmembrane region" description="Helical" evidence="7">
    <location>
        <begin position="161"/>
        <end position="181"/>
    </location>
</feature>
<feature type="transmembrane region" description="Helical" evidence="7">
    <location>
        <begin position="311"/>
        <end position="336"/>
    </location>
</feature>
<evidence type="ECO:0000256" key="2">
    <source>
        <dbReference type="ARBA" id="ARBA00005227"/>
    </source>
</evidence>
<feature type="transmembrane region" description="Helical" evidence="7">
    <location>
        <begin position="278"/>
        <end position="299"/>
    </location>
</feature>
<dbReference type="PANTHER" id="PTHR10766">
    <property type="entry name" value="TRANSMEMBRANE 9 SUPERFAMILY PROTEIN"/>
    <property type="match status" value="1"/>
</dbReference>
<dbReference type="VEuPathDB" id="TriTrypDB:BSAL_14890"/>
<dbReference type="AlphaFoldDB" id="A0A0S4JDZ1"/>
<evidence type="ECO:0000256" key="5">
    <source>
        <dbReference type="ARBA" id="ARBA00022989"/>
    </source>
</evidence>
<feature type="transmembrane region" description="Helical" evidence="7">
    <location>
        <begin position="343"/>
        <end position="362"/>
    </location>
</feature>
<feature type="transmembrane region" description="Helical" evidence="7">
    <location>
        <begin position="130"/>
        <end position="155"/>
    </location>
</feature>
<evidence type="ECO:0000313" key="8">
    <source>
        <dbReference type="EMBL" id="CUG88333.1"/>
    </source>
</evidence>